<feature type="domain" description="GHMP kinase C-terminal" evidence="3">
    <location>
        <begin position="9"/>
        <end position="66"/>
    </location>
</feature>
<reference evidence="4 5" key="1">
    <citation type="submission" date="2019-09" db="EMBL/GenBank/DDBJ databases">
        <title>Bird 10,000 Genomes (B10K) Project - Family phase.</title>
        <authorList>
            <person name="Zhang G."/>
        </authorList>
    </citation>
    <scope>NUCLEOTIDE SEQUENCE [LARGE SCALE GENOMIC DNA]</scope>
    <source>
        <strain evidence="4">B10K-DU-029-58</strain>
        <tissue evidence="4">Muscle</tissue>
    </source>
</reference>
<dbReference type="Gene3D" id="1.20.1440.340">
    <property type="match status" value="1"/>
</dbReference>
<dbReference type="GO" id="GO:0005524">
    <property type="term" value="F:ATP binding"/>
    <property type="evidence" value="ECO:0007669"/>
    <property type="project" value="UniProtKB-KW"/>
</dbReference>
<protein>
    <submittedName>
        <fullName evidence="4">GALK2 kinase</fullName>
    </submittedName>
</protein>
<keyword evidence="4" id="KW-0808">Transferase</keyword>
<dbReference type="FunFam" id="3.30.70.3170:FF:000001">
    <property type="entry name" value="galactokinase isoform X1"/>
    <property type="match status" value="1"/>
</dbReference>
<gene>
    <name evidence="4" type="primary">Galk2_1</name>
    <name evidence="4" type="ORF">RHYJUB_R14729</name>
</gene>
<dbReference type="SUPFAM" id="SSF55060">
    <property type="entry name" value="GHMP Kinase, C-terminal domain"/>
    <property type="match status" value="1"/>
</dbReference>
<dbReference type="InterPro" id="IPR036554">
    <property type="entry name" value="GHMP_kinase_C_sf"/>
</dbReference>
<keyword evidence="4" id="KW-0418">Kinase</keyword>
<accession>A0A7K6RMK9</accession>
<dbReference type="GO" id="GO:0006012">
    <property type="term" value="P:galactose metabolic process"/>
    <property type="evidence" value="ECO:0007669"/>
    <property type="project" value="TreeGrafter"/>
</dbReference>
<dbReference type="GO" id="GO:0005829">
    <property type="term" value="C:cytosol"/>
    <property type="evidence" value="ECO:0007669"/>
    <property type="project" value="TreeGrafter"/>
</dbReference>
<dbReference type="EMBL" id="VZRY01001706">
    <property type="protein sequence ID" value="NWW86894.1"/>
    <property type="molecule type" value="Genomic_DNA"/>
</dbReference>
<evidence type="ECO:0000259" key="3">
    <source>
        <dbReference type="Pfam" id="PF08544"/>
    </source>
</evidence>
<dbReference type="Pfam" id="PF08544">
    <property type="entry name" value="GHMP_kinases_C"/>
    <property type="match status" value="1"/>
</dbReference>
<keyword evidence="1" id="KW-0547">Nucleotide-binding</keyword>
<feature type="non-terminal residue" evidence="4">
    <location>
        <position position="1"/>
    </location>
</feature>
<dbReference type="InterPro" id="IPR013750">
    <property type="entry name" value="GHMP_kinase_C_dom"/>
</dbReference>
<dbReference type="Proteomes" id="UP000570016">
    <property type="component" value="Unassembled WGS sequence"/>
</dbReference>
<evidence type="ECO:0000313" key="4">
    <source>
        <dbReference type="EMBL" id="NWW86894.1"/>
    </source>
</evidence>
<organism evidence="4 5">
    <name type="scientific">Rhynochetos jubatus</name>
    <name type="common">kagu</name>
    <dbReference type="NCBI Taxonomy" id="54386"/>
    <lineage>
        <taxon>Eukaryota</taxon>
        <taxon>Metazoa</taxon>
        <taxon>Chordata</taxon>
        <taxon>Craniata</taxon>
        <taxon>Vertebrata</taxon>
        <taxon>Euteleostomi</taxon>
        <taxon>Archelosauria</taxon>
        <taxon>Archosauria</taxon>
        <taxon>Dinosauria</taxon>
        <taxon>Saurischia</taxon>
        <taxon>Theropoda</taxon>
        <taxon>Coelurosauria</taxon>
        <taxon>Aves</taxon>
        <taxon>Neognathae</taxon>
        <taxon>Neoaves</taxon>
        <taxon>Phaethontimorphae</taxon>
        <taxon>Eurypygiformes</taxon>
        <taxon>Rhynochetidae</taxon>
        <taxon>Rhynochetos</taxon>
    </lineage>
</organism>
<dbReference type="GO" id="GO:0004335">
    <property type="term" value="F:galactokinase activity"/>
    <property type="evidence" value="ECO:0007669"/>
    <property type="project" value="TreeGrafter"/>
</dbReference>
<evidence type="ECO:0000256" key="2">
    <source>
        <dbReference type="ARBA" id="ARBA00022840"/>
    </source>
</evidence>
<keyword evidence="5" id="KW-1185">Reference proteome</keyword>
<dbReference type="PANTHER" id="PTHR10457">
    <property type="entry name" value="MEVALONATE KINASE/GALACTOKINASE"/>
    <property type="match status" value="1"/>
</dbReference>
<evidence type="ECO:0000256" key="1">
    <source>
        <dbReference type="ARBA" id="ARBA00022741"/>
    </source>
</evidence>
<dbReference type="OrthoDB" id="187738at2759"/>
<proteinExistence type="predicted"/>
<comment type="caution">
    <text evidence="4">The sequence shown here is derived from an EMBL/GenBank/DDBJ whole genome shotgun (WGS) entry which is preliminary data.</text>
</comment>
<dbReference type="AlphaFoldDB" id="A0A7K6RMK9"/>
<evidence type="ECO:0000313" key="5">
    <source>
        <dbReference type="Proteomes" id="UP000570016"/>
    </source>
</evidence>
<name>A0A7K6RMK9_9AVES</name>
<dbReference type="Gene3D" id="3.30.70.3170">
    <property type="match status" value="1"/>
</dbReference>
<keyword evidence="2" id="KW-0067">ATP-binding</keyword>
<sequence>MNRSHISCREMYECSCPELDRLVDICLHAGAIGSRLTGAGWGGCTVSMVPTDRLNAFLETVRKAYYQSDAQRLALQNNSLFATKPGRGALVFVEA</sequence>
<feature type="non-terminal residue" evidence="4">
    <location>
        <position position="95"/>
    </location>
</feature>
<dbReference type="PANTHER" id="PTHR10457:SF7">
    <property type="entry name" value="GALACTOKINASE-RELATED"/>
    <property type="match status" value="1"/>
</dbReference>